<dbReference type="PANTHER" id="PTHR21716">
    <property type="entry name" value="TRANSMEMBRANE PROTEIN"/>
    <property type="match status" value="1"/>
</dbReference>
<comment type="caution">
    <text evidence="7">The sequence shown here is derived from an EMBL/GenBank/DDBJ whole genome shotgun (WGS) entry which is preliminary data.</text>
</comment>
<evidence type="ECO:0000313" key="7">
    <source>
        <dbReference type="EMBL" id="ONF95144.1"/>
    </source>
</evidence>
<feature type="transmembrane region" description="Helical" evidence="6">
    <location>
        <begin position="38"/>
        <end position="57"/>
    </location>
</feature>
<feature type="transmembrane region" description="Helical" evidence="6">
    <location>
        <begin position="299"/>
        <end position="328"/>
    </location>
</feature>
<evidence type="ECO:0000256" key="2">
    <source>
        <dbReference type="ARBA" id="ARBA00009773"/>
    </source>
</evidence>
<evidence type="ECO:0000256" key="5">
    <source>
        <dbReference type="ARBA" id="ARBA00023136"/>
    </source>
</evidence>
<feature type="transmembrane region" description="Helical" evidence="6">
    <location>
        <begin position="13"/>
        <end position="32"/>
    </location>
</feature>
<keyword evidence="8" id="KW-1185">Reference proteome</keyword>
<evidence type="ECO:0000256" key="3">
    <source>
        <dbReference type="ARBA" id="ARBA00022692"/>
    </source>
</evidence>
<gene>
    <name evidence="7" type="ORF">SPHI_26830</name>
</gene>
<feature type="transmembrane region" description="Helical" evidence="6">
    <location>
        <begin position="69"/>
        <end position="88"/>
    </location>
</feature>
<organism evidence="7 8">
    <name type="scientific">Sphingomonas jeddahensis</name>
    <dbReference type="NCBI Taxonomy" id="1915074"/>
    <lineage>
        <taxon>Bacteria</taxon>
        <taxon>Pseudomonadati</taxon>
        <taxon>Pseudomonadota</taxon>
        <taxon>Alphaproteobacteria</taxon>
        <taxon>Sphingomonadales</taxon>
        <taxon>Sphingomonadaceae</taxon>
        <taxon>Sphingomonas</taxon>
    </lineage>
</organism>
<dbReference type="PANTHER" id="PTHR21716:SF62">
    <property type="entry name" value="TRANSPORT PROTEIN YDBI-RELATED"/>
    <property type="match status" value="1"/>
</dbReference>
<comment type="similarity">
    <text evidence="2">Belongs to the autoinducer-2 exporter (AI-2E) (TC 2.A.86) family.</text>
</comment>
<keyword evidence="3 6" id="KW-0812">Transmembrane</keyword>
<reference evidence="7 8" key="1">
    <citation type="submission" date="2016-11" db="EMBL/GenBank/DDBJ databases">
        <title>Genome sequence of Sphingomonas jeddahensis G39.</title>
        <authorList>
            <person name="Poehlein A."/>
            <person name="Wuebbeler J.H."/>
            <person name="Steinbuechel A."/>
            <person name="Daniel R."/>
        </authorList>
    </citation>
    <scope>NUCLEOTIDE SEQUENCE [LARGE SCALE GENOMIC DNA]</scope>
    <source>
        <strain evidence="7 8">G39</strain>
    </source>
</reference>
<feature type="transmembrane region" description="Helical" evidence="6">
    <location>
        <begin position="146"/>
        <end position="165"/>
    </location>
</feature>
<evidence type="ECO:0000256" key="1">
    <source>
        <dbReference type="ARBA" id="ARBA00004141"/>
    </source>
</evidence>
<feature type="transmembrane region" description="Helical" evidence="6">
    <location>
        <begin position="205"/>
        <end position="227"/>
    </location>
</feature>
<dbReference type="EMBL" id="MPSB01000015">
    <property type="protein sequence ID" value="ONF95144.1"/>
    <property type="molecule type" value="Genomic_DNA"/>
</dbReference>
<dbReference type="AlphaFoldDB" id="A0A1V2ESI5"/>
<dbReference type="Proteomes" id="UP000188729">
    <property type="component" value="Unassembled WGS sequence"/>
</dbReference>
<evidence type="ECO:0000256" key="4">
    <source>
        <dbReference type="ARBA" id="ARBA00022989"/>
    </source>
</evidence>
<protein>
    <recommendedName>
        <fullName evidence="9">AI-2E family transporter</fullName>
    </recommendedName>
</protein>
<accession>A0A1V2ESI5</accession>
<sequence>MSRLSPDDDDARYIRRLFLALGVIALATTLYFTGDLLILAFGSVLGAIVIHALAEIYEERLRVPARPALGAAIITVLAIIVFLGWLFGVEFRTQVNVLVTRLPDILHEIGAQLSVSPVGAKVVDAVRVAFAGSRVAQDIGGLAEGAGQFVLNALLVLVGAIFFAVDPKVYERGFLLLMPPSKRAAMEDALLDTASTLRLWLRAQLIQMTTMGVLVGIGLWLVGVPSAPALGLLTGLSEFIPYVGPLAAMVPALGLAATESVSHVLWTLGVFAAVRVVQTNFITPFVTSRVVAIPPAVTLFAILAIGAVFGLFGLFFSAAMLVVIYTLVRSLYLRDTLGEDIPRTRHRTLFDSAGHRRDSPEKLD</sequence>
<dbReference type="GO" id="GO:0016020">
    <property type="term" value="C:membrane"/>
    <property type="evidence" value="ECO:0007669"/>
    <property type="project" value="UniProtKB-SubCell"/>
</dbReference>
<evidence type="ECO:0000256" key="6">
    <source>
        <dbReference type="SAM" id="Phobius"/>
    </source>
</evidence>
<dbReference type="OrthoDB" id="5761230at2"/>
<evidence type="ECO:0008006" key="9">
    <source>
        <dbReference type="Google" id="ProtNLM"/>
    </source>
</evidence>
<keyword evidence="5 6" id="KW-0472">Membrane</keyword>
<keyword evidence="4 6" id="KW-1133">Transmembrane helix</keyword>
<dbReference type="RefSeq" id="WP_076745469.1">
    <property type="nucleotide sequence ID" value="NZ_MPSB01000015.1"/>
</dbReference>
<proteinExistence type="inferred from homology"/>
<evidence type="ECO:0000313" key="8">
    <source>
        <dbReference type="Proteomes" id="UP000188729"/>
    </source>
</evidence>
<dbReference type="InterPro" id="IPR002549">
    <property type="entry name" value="AI-2E-like"/>
</dbReference>
<dbReference type="Pfam" id="PF01594">
    <property type="entry name" value="AI-2E_transport"/>
    <property type="match status" value="1"/>
</dbReference>
<name>A0A1V2ESI5_9SPHN</name>
<dbReference type="GO" id="GO:0055085">
    <property type="term" value="P:transmembrane transport"/>
    <property type="evidence" value="ECO:0007669"/>
    <property type="project" value="TreeGrafter"/>
</dbReference>
<comment type="subcellular location">
    <subcellularLocation>
        <location evidence="1">Membrane</location>
        <topology evidence="1">Multi-pass membrane protein</topology>
    </subcellularLocation>
</comment>
<dbReference type="STRING" id="1915074.SPHI_26830"/>